<evidence type="ECO:0000313" key="3">
    <source>
        <dbReference type="Proteomes" id="UP001054837"/>
    </source>
</evidence>
<evidence type="ECO:0000313" key="2">
    <source>
        <dbReference type="EMBL" id="GIX78908.1"/>
    </source>
</evidence>
<dbReference type="AlphaFoldDB" id="A0AAV4N3B9"/>
<organism evidence="2 3">
    <name type="scientific">Caerostris darwini</name>
    <dbReference type="NCBI Taxonomy" id="1538125"/>
    <lineage>
        <taxon>Eukaryota</taxon>
        <taxon>Metazoa</taxon>
        <taxon>Ecdysozoa</taxon>
        <taxon>Arthropoda</taxon>
        <taxon>Chelicerata</taxon>
        <taxon>Arachnida</taxon>
        <taxon>Araneae</taxon>
        <taxon>Araneomorphae</taxon>
        <taxon>Entelegynae</taxon>
        <taxon>Araneoidea</taxon>
        <taxon>Araneidae</taxon>
        <taxon>Caerostris</taxon>
    </lineage>
</organism>
<name>A0AAV4N3B9_9ARAC</name>
<dbReference type="Proteomes" id="UP001054837">
    <property type="component" value="Unassembled WGS sequence"/>
</dbReference>
<comment type="caution">
    <text evidence="2">The sequence shown here is derived from an EMBL/GenBank/DDBJ whole genome shotgun (WGS) entry which is preliminary data.</text>
</comment>
<protein>
    <submittedName>
        <fullName evidence="2">Uncharacterized protein</fullName>
    </submittedName>
</protein>
<reference evidence="2 3" key="1">
    <citation type="submission" date="2021-06" db="EMBL/GenBank/DDBJ databases">
        <title>Caerostris darwini draft genome.</title>
        <authorList>
            <person name="Kono N."/>
            <person name="Arakawa K."/>
        </authorList>
    </citation>
    <scope>NUCLEOTIDE SEQUENCE [LARGE SCALE GENOMIC DNA]</scope>
</reference>
<feature type="compositionally biased region" description="Basic and acidic residues" evidence="1">
    <location>
        <begin position="60"/>
        <end position="78"/>
    </location>
</feature>
<feature type="region of interest" description="Disordered" evidence="1">
    <location>
        <begin position="47"/>
        <end position="78"/>
    </location>
</feature>
<keyword evidence="3" id="KW-1185">Reference proteome</keyword>
<dbReference type="EMBL" id="BPLQ01001139">
    <property type="protein sequence ID" value="GIX78908.1"/>
    <property type="molecule type" value="Genomic_DNA"/>
</dbReference>
<sequence length="78" mass="8872">MVNKRDAEKNLEKKEAEKDYVWIYCGSYAIDMIALNQEEDAGEVILEQSDASVGSENVVLDDKDKEKAESKEDTEKKN</sequence>
<gene>
    <name evidence="2" type="ORF">CDAR_223191</name>
</gene>
<proteinExistence type="predicted"/>
<evidence type="ECO:0000256" key="1">
    <source>
        <dbReference type="SAM" id="MobiDB-lite"/>
    </source>
</evidence>
<accession>A0AAV4N3B9</accession>